<accession>A0A1X7CQK6</accession>
<gene>
    <name evidence="1" type="ORF">BEH_24460</name>
</gene>
<proteinExistence type="predicted"/>
<sequence>MPIEKLMTHVKQAFFDMLMKKIPKENPSSLYEEVLRILVDSCTLEGAFLVYEVDKYIVTSEEVAWNEEHNIVNSVQKVPGDQTIFSFQERGREIAVFQFPFLSLKEFYLGIVYRANTLPPEFSPLLWTTCAQFLEYVDKEIEKEYERARYAGLYDLTMKLYSSLDSNQVLKDVITALDTICPKTECSLILSHDSEVSHDFPIRTMKYNDQKLSPAVMKAYVSGRIHIEMIKDGKNLFYMHLCKESKECMGFLK</sequence>
<keyword evidence="2" id="KW-1185">Reference proteome</keyword>
<dbReference type="EMBL" id="CP011974">
    <property type="protein sequence ID" value="AWG44232.1"/>
    <property type="molecule type" value="Genomic_DNA"/>
</dbReference>
<name>A0A1X7CQK6_9BACI</name>
<protein>
    <submittedName>
        <fullName evidence="1">Uncharacterized protein</fullName>
    </submittedName>
</protein>
<dbReference type="KEGG" id="beo:BEH_24460"/>
<dbReference type="GeneID" id="93699612"/>
<dbReference type="Proteomes" id="UP000036202">
    <property type="component" value="Chromosome"/>
</dbReference>
<evidence type="ECO:0000313" key="2">
    <source>
        <dbReference type="Proteomes" id="UP000036202"/>
    </source>
</evidence>
<organism evidence="1 2">
    <name type="scientific">Priestia filamentosa</name>
    <dbReference type="NCBI Taxonomy" id="1402861"/>
    <lineage>
        <taxon>Bacteria</taxon>
        <taxon>Bacillati</taxon>
        <taxon>Bacillota</taxon>
        <taxon>Bacilli</taxon>
        <taxon>Bacillales</taxon>
        <taxon>Bacillaceae</taxon>
        <taxon>Priestia</taxon>
    </lineage>
</organism>
<reference evidence="2" key="2">
    <citation type="submission" date="2015-06" db="EMBL/GenBank/DDBJ databases">
        <title>Genome Sequence of Bacillus endophyticus and Analysis of its Companion Mechanism in the Ketogulonigenium vulgare-Bacillus strain Consortium.</title>
        <authorList>
            <person name="Jia N."/>
            <person name="Du J."/>
            <person name="Ding M.-Z."/>
            <person name="Gao F."/>
            <person name="Yuan Y.-J."/>
        </authorList>
    </citation>
    <scope>NUCLEOTIDE SEQUENCE [LARGE SCALE GENOMIC DNA]</scope>
    <source>
        <strain evidence="2">Hbe603</strain>
    </source>
</reference>
<dbReference type="RefSeq" id="WP_053102092.1">
    <property type="nucleotide sequence ID" value="NZ_CP011974.1"/>
</dbReference>
<reference evidence="1 2" key="1">
    <citation type="journal article" date="2015" name="PLoS ONE">
        <title>Genome Sequence of Bacillus endophyticus and Analysis of Its Companion Mechanism in the Ketogulonigenium vulgare-Bacillus Strain Consortium.</title>
        <authorList>
            <person name="Jia N."/>
            <person name="Du J."/>
            <person name="Ding M.Z."/>
            <person name="Gao F."/>
            <person name="Yuan Y.J."/>
        </authorList>
    </citation>
    <scope>NUCLEOTIDE SEQUENCE [LARGE SCALE GENOMIC DNA]</scope>
    <source>
        <strain evidence="1 2">Hbe603</strain>
    </source>
</reference>
<evidence type="ECO:0000313" key="1">
    <source>
        <dbReference type="EMBL" id="AWG44232.1"/>
    </source>
</evidence>
<dbReference type="AlphaFoldDB" id="A0A1X7CQK6"/>
<accession>A0A2S1LZI6</accession>